<dbReference type="EMBL" id="BK014807">
    <property type="protein sequence ID" value="DAD76692.1"/>
    <property type="molecule type" value="Genomic_DNA"/>
</dbReference>
<protein>
    <submittedName>
        <fullName evidence="2">Tail protein</fullName>
    </submittedName>
</protein>
<dbReference type="Pfam" id="PF22768">
    <property type="entry name" value="SPP1_Dit"/>
    <property type="match status" value="1"/>
</dbReference>
<dbReference type="EMBL" id="BK014807">
    <property type="protein sequence ID" value="DAD76681.1"/>
    <property type="molecule type" value="Genomic_DNA"/>
</dbReference>
<dbReference type="Gene3D" id="2.40.30.200">
    <property type="match status" value="1"/>
</dbReference>
<feature type="domain" description="Siphovirus-type tail component C-terminal" evidence="1">
    <location>
        <begin position="207"/>
        <end position="298"/>
    </location>
</feature>
<name>A0A8S5M2Y7_9CAUD</name>
<dbReference type="InterPro" id="IPR054738">
    <property type="entry name" value="Siphovirus-type_tail_C"/>
</dbReference>
<evidence type="ECO:0000313" key="2">
    <source>
        <dbReference type="EMBL" id="DAD76681.1"/>
    </source>
</evidence>
<evidence type="ECO:0000259" key="1">
    <source>
        <dbReference type="Pfam" id="PF22768"/>
    </source>
</evidence>
<sequence>MGKDKVKRKRQAIVGRFLYWGKGGCAIQKLIYENLHGETAVFFHAPWVLGRVKGVGMSDVKVVAAEGAYQQGESITGLRREGRTVKVTLHLLAPSRQEMYRLRAELLGVLSPDKAFDGTRRARLLYENDFGRRWTWAVPESGLDWGQRKQNAQPSLSLNFRCESPYWYGMTRQEAVFKAKKAGFTLPMKMPLGLGSKSFVCQVDSAGNAEAPAEIEITGAGEMPTLVNESTGEKICLVQPLPEGDTLVLDTDPARLKVRIRHGDGSEENGFGYLSPESSVAEFGLRPGENLLHYVPQGDGSRSVIRVRWYDCWEGV</sequence>
<reference evidence="2" key="1">
    <citation type="journal article" date="2021" name="Proc. Natl. Acad. Sci. U.S.A.">
        <title>A Catalog of Tens of Thousands of Viruses from Human Metagenomes Reveals Hidden Associations with Chronic Diseases.</title>
        <authorList>
            <person name="Tisza M.J."/>
            <person name="Buck C.B."/>
        </authorList>
    </citation>
    <scope>NUCLEOTIDE SEQUENCE</scope>
    <source>
        <strain evidence="2">CtQJR51</strain>
    </source>
</reference>
<proteinExistence type="predicted"/>
<accession>A0A8S5M2Y7</accession>
<organism evidence="2">
    <name type="scientific">Siphoviridae sp. ctQJR51</name>
    <dbReference type="NCBI Taxonomy" id="2826327"/>
    <lineage>
        <taxon>Viruses</taxon>
        <taxon>Duplodnaviria</taxon>
        <taxon>Heunggongvirae</taxon>
        <taxon>Uroviricota</taxon>
        <taxon>Caudoviricetes</taxon>
    </lineage>
</organism>